<dbReference type="RefSeq" id="WP_160067115.1">
    <property type="nucleotide sequence ID" value="NZ_WUYX01000069.1"/>
</dbReference>
<reference evidence="3 4" key="1">
    <citation type="submission" date="2020-01" db="EMBL/GenBank/DDBJ databases">
        <title>Natronorubrum sp. JWXQ-INN 674 isolated from Inner Mongolia Autonomous Region of China.</title>
        <authorList>
            <person name="Xue Q."/>
        </authorList>
    </citation>
    <scope>NUCLEOTIDE SEQUENCE [LARGE SCALE GENOMIC DNA]</scope>
    <source>
        <strain evidence="3 4">JWXQ-INN-674</strain>
    </source>
</reference>
<keyword evidence="2" id="KW-1133">Transmembrane helix</keyword>
<feature type="region of interest" description="Disordered" evidence="1">
    <location>
        <begin position="1"/>
        <end position="45"/>
    </location>
</feature>
<dbReference type="EMBL" id="WUYX01000069">
    <property type="protein sequence ID" value="MXV64118.1"/>
    <property type="molecule type" value="Genomic_DNA"/>
</dbReference>
<name>A0A6B0VRG6_9EURY</name>
<evidence type="ECO:0000256" key="2">
    <source>
        <dbReference type="SAM" id="Phobius"/>
    </source>
</evidence>
<dbReference type="AlphaFoldDB" id="A0A6B0VRG6"/>
<feature type="transmembrane region" description="Helical" evidence="2">
    <location>
        <begin position="152"/>
        <end position="173"/>
    </location>
</feature>
<organism evidence="3 4">
    <name type="scientific">Natronorubrum halalkaliphilum</name>
    <dbReference type="NCBI Taxonomy" id="2691917"/>
    <lineage>
        <taxon>Archaea</taxon>
        <taxon>Methanobacteriati</taxon>
        <taxon>Methanobacteriota</taxon>
        <taxon>Stenosarchaea group</taxon>
        <taxon>Halobacteria</taxon>
        <taxon>Halobacteriales</taxon>
        <taxon>Natrialbaceae</taxon>
        <taxon>Natronorubrum</taxon>
    </lineage>
</organism>
<evidence type="ECO:0000256" key="1">
    <source>
        <dbReference type="SAM" id="MobiDB-lite"/>
    </source>
</evidence>
<evidence type="ECO:0000313" key="3">
    <source>
        <dbReference type="EMBL" id="MXV64118.1"/>
    </source>
</evidence>
<gene>
    <name evidence="3" type="ORF">GS429_19020</name>
</gene>
<proteinExistence type="predicted"/>
<evidence type="ECO:0000313" key="4">
    <source>
        <dbReference type="Proteomes" id="UP000434101"/>
    </source>
</evidence>
<keyword evidence="2" id="KW-0812">Transmembrane</keyword>
<protein>
    <submittedName>
        <fullName evidence="3">Uncharacterized protein</fullName>
    </submittedName>
</protein>
<dbReference type="Proteomes" id="UP000434101">
    <property type="component" value="Unassembled WGS sequence"/>
</dbReference>
<accession>A0A6B0VRG6</accession>
<comment type="caution">
    <text evidence="3">The sequence shown here is derived from an EMBL/GenBank/DDBJ whole genome shotgun (WGS) entry which is preliminary data.</text>
</comment>
<keyword evidence="2" id="KW-0472">Membrane</keyword>
<keyword evidence="4" id="KW-1185">Reference proteome</keyword>
<sequence>MRLTPSWVRSSSADSERDCAGDPETTSGVTVYHSPGELSDDGPGSDERIAAFVPDADAELLAILAEMQTPATVDEVTDELIEPERPPVETWAAVHERLHEHRLPELDASDDIQFDASQGIVDCPTPAARIEMQQSAGVLGAVSIDLRFVLRVLLSAVLLGAVAFVVATTAFGLGY</sequence>
<dbReference type="OrthoDB" id="186576at2157"/>